<proteinExistence type="predicted"/>
<dbReference type="RefSeq" id="WP_338749387.1">
    <property type="nucleotide sequence ID" value="NZ_CP147404.1"/>
</dbReference>
<reference evidence="1 2" key="1">
    <citation type="submission" date="2024-02" db="EMBL/GenBank/DDBJ databases">
        <title>Seven novel Bacillus-like species.</title>
        <authorList>
            <person name="Liu G."/>
        </authorList>
    </citation>
    <scope>NUCLEOTIDE SEQUENCE [LARGE SCALE GENOMIC DNA]</scope>
    <source>
        <strain evidence="1 2">FJAT-52991</strain>
    </source>
</reference>
<accession>A0ABZ2N2R5</accession>
<name>A0ABZ2N2R5_9BACI</name>
<dbReference type="EMBL" id="CP147404">
    <property type="protein sequence ID" value="WXB91670.1"/>
    <property type="molecule type" value="Genomic_DNA"/>
</dbReference>
<keyword evidence="2" id="KW-1185">Reference proteome</keyword>
<evidence type="ECO:0000313" key="1">
    <source>
        <dbReference type="EMBL" id="WXB91670.1"/>
    </source>
</evidence>
<organism evidence="1 2">
    <name type="scientific">Bacillus kandeliae</name>
    <dbReference type="NCBI Taxonomy" id="3129297"/>
    <lineage>
        <taxon>Bacteria</taxon>
        <taxon>Bacillati</taxon>
        <taxon>Bacillota</taxon>
        <taxon>Bacilli</taxon>
        <taxon>Bacillales</taxon>
        <taxon>Bacillaceae</taxon>
        <taxon>Bacillus</taxon>
    </lineage>
</organism>
<dbReference type="Proteomes" id="UP001387364">
    <property type="component" value="Chromosome"/>
</dbReference>
<evidence type="ECO:0000313" key="2">
    <source>
        <dbReference type="Proteomes" id="UP001387364"/>
    </source>
</evidence>
<sequence length="74" mass="8729">MTDASHVVSEVKTSVELLNLLNENCLFVWKEDEQIEIKVDLHSWKDYAFYAFKDLRRHGICPIEDLWGFVKVSE</sequence>
<gene>
    <name evidence="1" type="ORF">WDJ61_10320</name>
</gene>
<protein>
    <submittedName>
        <fullName evidence="1">Uncharacterized protein</fullName>
    </submittedName>
</protein>